<evidence type="ECO:0000313" key="1">
    <source>
        <dbReference type="EMBL" id="QHT11280.1"/>
    </source>
</evidence>
<sequence length="54" mass="6549">MVENTNNYYIGAWYSDDVKRYYQSLVTKPVIWRKYQTIIFDKNNDIINVIFHAS</sequence>
<name>A0A6C0H4L4_9ZZZZ</name>
<proteinExistence type="predicted"/>
<evidence type="ECO:0000313" key="2">
    <source>
        <dbReference type="EMBL" id="QHT75389.1"/>
    </source>
</evidence>
<organism evidence="2">
    <name type="scientific">viral metagenome</name>
    <dbReference type="NCBI Taxonomy" id="1070528"/>
    <lineage>
        <taxon>unclassified sequences</taxon>
        <taxon>metagenomes</taxon>
        <taxon>organismal metagenomes</taxon>
    </lineage>
</organism>
<dbReference type="EMBL" id="MN739534">
    <property type="protein sequence ID" value="QHT11280.1"/>
    <property type="molecule type" value="Genomic_DNA"/>
</dbReference>
<protein>
    <submittedName>
        <fullName evidence="2">Uncharacterized protein</fullName>
    </submittedName>
</protein>
<dbReference type="EMBL" id="MN739869">
    <property type="protein sequence ID" value="QHT75389.1"/>
    <property type="molecule type" value="Genomic_DNA"/>
</dbReference>
<reference evidence="2" key="1">
    <citation type="journal article" date="2020" name="Nature">
        <title>Giant virus diversity and host interactions through global metagenomics.</title>
        <authorList>
            <person name="Schulz F."/>
            <person name="Roux S."/>
            <person name="Paez-Espino D."/>
            <person name="Jungbluth S."/>
            <person name="Walsh D.A."/>
            <person name="Denef V.J."/>
            <person name="McMahon K.D."/>
            <person name="Konstantinidis K.T."/>
            <person name="Eloe-Fadrosh E.A."/>
            <person name="Kyrpides N.C."/>
            <person name="Woyke T."/>
        </authorList>
    </citation>
    <scope>NUCLEOTIDE SEQUENCE</scope>
    <source>
        <strain evidence="1">GVMAG-M-3300023174-116</strain>
        <strain evidence="2">GVMAG-M-3300023179-63</strain>
    </source>
</reference>
<accession>A0A6C0H4L4</accession>
<dbReference type="AlphaFoldDB" id="A0A6C0H4L4"/>